<keyword evidence="1" id="KW-0812">Transmembrane</keyword>
<accession>A0A0R0D1T7</accession>
<evidence type="ECO:0008006" key="4">
    <source>
        <dbReference type="Google" id="ProtNLM"/>
    </source>
</evidence>
<name>A0A0R0D1T7_9GAMM</name>
<reference evidence="2 3" key="1">
    <citation type="submission" date="2015-05" db="EMBL/GenBank/DDBJ databases">
        <title>Genome sequencing and analysis of members of genus Stenotrophomonas.</title>
        <authorList>
            <person name="Patil P.P."/>
            <person name="Midha S."/>
            <person name="Patil P.B."/>
        </authorList>
    </citation>
    <scope>NUCLEOTIDE SEQUENCE [LARGE SCALE GENOMIC DNA]</scope>
    <source>
        <strain evidence="2 3">DSM 24757</strain>
    </source>
</reference>
<organism evidence="2 3">
    <name type="scientific">Stenotrophomonas ginsengisoli</name>
    <dbReference type="NCBI Taxonomy" id="336566"/>
    <lineage>
        <taxon>Bacteria</taxon>
        <taxon>Pseudomonadati</taxon>
        <taxon>Pseudomonadota</taxon>
        <taxon>Gammaproteobacteria</taxon>
        <taxon>Lysobacterales</taxon>
        <taxon>Lysobacteraceae</taxon>
        <taxon>Stenotrophomonas</taxon>
    </lineage>
</organism>
<dbReference type="AlphaFoldDB" id="A0A0R0D1T7"/>
<evidence type="ECO:0000313" key="2">
    <source>
        <dbReference type="EMBL" id="KRG75387.1"/>
    </source>
</evidence>
<dbReference type="Proteomes" id="UP000050956">
    <property type="component" value="Unassembled WGS sequence"/>
</dbReference>
<sequence length="129" mass="14055">MARSPRPPRTVVVAAWLLLGYGVLSLLRLWWFGAGLPGSVTGWVIWAVSLLVFAGIARSLYAGHNFTRWMVAVIVAVSAVLMPVYKPELPTGVHLPVYLLQFVLPVLATVLTFTPSARAWFVRPVGNSG</sequence>
<feature type="transmembrane region" description="Helical" evidence="1">
    <location>
        <begin position="97"/>
        <end position="114"/>
    </location>
</feature>
<feature type="transmembrane region" description="Helical" evidence="1">
    <location>
        <begin position="68"/>
        <end position="85"/>
    </location>
</feature>
<keyword evidence="1" id="KW-1133">Transmembrane helix</keyword>
<proteinExistence type="predicted"/>
<gene>
    <name evidence="2" type="ORF">ABB30_11915</name>
</gene>
<feature type="transmembrane region" description="Helical" evidence="1">
    <location>
        <begin position="43"/>
        <end position="61"/>
    </location>
</feature>
<protein>
    <recommendedName>
        <fullName evidence="4">Transmembrane protein</fullName>
    </recommendedName>
</protein>
<dbReference type="PATRIC" id="fig|336566.3.peg.1885"/>
<evidence type="ECO:0000256" key="1">
    <source>
        <dbReference type="SAM" id="Phobius"/>
    </source>
</evidence>
<dbReference type="STRING" id="336566.ABB30_11915"/>
<comment type="caution">
    <text evidence="2">The sequence shown here is derived from an EMBL/GenBank/DDBJ whole genome shotgun (WGS) entry which is preliminary data.</text>
</comment>
<keyword evidence="1" id="KW-0472">Membrane</keyword>
<dbReference type="EMBL" id="LDJM01000031">
    <property type="protein sequence ID" value="KRG75387.1"/>
    <property type="molecule type" value="Genomic_DNA"/>
</dbReference>
<evidence type="ECO:0000313" key="3">
    <source>
        <dbReference type="Proteomes" id="UP000050956"/>
    </source>
</evidence>
<dbReference type="RefSeq" id="WP_152980726.1">
    <property type="nucleotide sequence ID" value="NZ_LDJM01000031.1"/>
</dbReference>
<feature type="transmembrane region" description="Helical" evidence="1">
    <location>
        <begin position="12"/>
        <end position="31"/>
    </location>
</feature>
<keyword evidence="3" id="KW-1185">Reference proteome</keyword>